<dbReference type="InterPro" id="IPR040372">
    <property type="entry name" value="YaeB-like"/>
</dbReference>
<evidence type="ECO:0000256" key="2">
    <source>
        <dbReference type="ARBA" id="ARBA00033753"/>
    </source>
</evidence>
<dbReference type="Gene3D" id="3.30.2310.10">
    <property type="entry name" value="YaeB-like"/>
    <property type="match status" value="1"/>
</dbReference>
<comment type="similarity">
    <text evidence="2">Belongs to the tRNA methyltransferase O family.</text>
</comment>
<reference evidence="4 5" key="1">
    <citation type="submission" date="2017-06" db="EMBL/GenBank/DDBJ databases">
        <title>Whole Genome Sequences of Colwellia marinimaniae MTCD1.</title>
        <authorList>
            <person name="Kusumoto H."/>
            <person name="Inoue M."/>
            <person name="Tanikawa K."/>
            <person name="Maeji H."/>
            <person name="Cameron J.H."/>
            <person name="Bartlett D.H."/>
        </authorList>
    </citation>
    <scope>NUCLEOTIDE SEQUENCE [LARGE SCALE GENOMIC DNA]</scope>
    <source>
        <strain evidence="4 5">MTCD1</strain>
    </source>
</reference>
<accession>A0ABQ0MV04</accession>
<dbReference type="InterPro" id="IPR041369">
    <property type="entry name" value="TrmO_C"/>
</dbReference>
<gene>
    <name evidence="4" type="primary">yaeB</name>
    <name evidence="4" type="ORF">MTCD1_01802</name>
</gene>
<evidence type="ECO:0000259" key="3">
    <source>
        <dbReference type="PROSITE" id="PS51668"/>
    </source>
</evidence>
<dbReference type="InterPro" id="IPR036413">
    <property type="entry name" value="YaeB-like_sf"/>
</dbReference>
<protein>
    <submittedName>
        <fullName evidence="4">tRNA (N6-threonylcarbamoyladenosine(37)-N6)-methyltransferase TrmO</fullName>
    </submittedName>
</protein>
<feature type="domain" description="TsaA-like" evidence="3">
    <location>
        <begin position="16"/>
        <end position="157"/>
    </location>
</feature>
<dbReference type="NCBIfam" id="TIGR00104">
    <property type="entry name" value="tRNA_TsaA"/>
    <property type="match status" value="1"/>
</dbReference>
<keyword evidence="1" id="KW-0949">S-adenosyl-L-methionine</keyword>
<dbReference type="EMBL" id="BDQM01000012">
    <property type="protein sequence ID" value="GAW96192.1"/>
    <property type="molecule type" value="Genomic_DNA"/>
</dbReference>
<organism evidence="4 5">
    <name type="scientific">Colwellia marinimaniae</name>
    <dbReference type="NCBI Taxonomy" id="1513592"/>
    <lineage>
        <taxon>Bacteria</taxon>
        <taxon>Pseudomonadati</taxon>
        <taxon>Pseudomonadota</taxon>
        <taxon>Gammaproteobacteria</taxon>
        <taxon>Alteromonadales</taxon>
        <taxon>Colwelliaceae</taxon>
        <taxon>Colwellia</taxon>
    </lineage>
</organism>
<dbReference type="InterPro" id="IPR023370">
    <property type="entry name" value="TrmO-like_N"/>
</dbReference>
<dbReference type="InterPro" id="IPR036414">
    <property type="entry name" value="YaeB_N_sf"/>
</dbReference>
<dbReference type="RefSeq" id="WP_057180838.1">
    <property type="nucleotide sequence ID" value="NZ_BDQM01000012.1"/>
</dbReference>
<sequence length="255" mass="28241">MSKTCDSTHQVQSFKFEAIATIESPYQEKFAIPRQPNLVSAAKGKVVLLGAANNSELVRDIEQFSHLWLLFIFHGTQAQGWKPLVRPPRLGGNVKTGVLATRSTFRPNPIGMSVVKLDKVTVAHKQTILHISGLDLLHGTPIIDIKPYLPYSDAIIDADAGFAQQQPDAGLSVVFSKQAQADLTQYQARSEEKYSELALLIEQVLAQDPRPAYKQGKTDDKVYGMSLYDLNIQWQLTSLATVLVLNITKNQKIVS</sequence>
<keyword evidence="5" id="KW-1185">Reference proteome</keyword>
<evidence type="ECO:0000256" key="1">
    <source>
        <dbReference type="ARBA" id="ARBA00022691"/>
    </source>
</evidence>
<dbReference type="PROSITE" id="PS51668">
    <property type="entry name" value="TSAA_2"/>
    <property type="match status" value="1"/>
</dbReference>
<evidence type="ECO:0000313" key="5">
    <source>
        <dbReference type="Proteomes" id="UP000197068"/>
    </source>
</evidence>
<evidence type="ECO:0000313" key="4">
    <source>
        <dbReference type="EMBL" id="GAW96192.1"/>
    </source>
</evidence>
<dbReference type="SUPFAM" id="SSF118196">
    <property type="entry name" value="YaeB-like"/>
    <property type="match status" value="1"/>
</dbReference>
<dbReference type="Proteomes" id="UP000197068">
    <property type="component" value="Unassembled WGS sequence"/>
</dbReference>
<name>A0ABQ0MV04_9GAMM</name>
<dbReference type="Pfam" id="PF01980">
    <property type="entry name" value="TrmO_N"/>
    <property type="match status" value="1"/>
</dbReference>
<comment type="caution">
    <text evidence="4">The sequence shown here is derived from an EMBL/GenBank/DDBJ whole genome shotgun (WGS) entry which is preliminary data.</text>
</comment>
<proteinExistence type="inferred from homology"/>
<dbReference type="PANTHER" id="PTHR12818:SF0">
    <property type="entry name" value="TRNA (ADENINE(37)-N6)-METHYLTRANSFERASE"/>
    <property type="match status" value="1"/>
</dbReference>
<dbReference type="CDD" id="cd09281">
    <property type="entry name" value="UPF0066"/>
    <property type="match status" value="1"/>
</dbReference>
<dbReference type="Gene3D" id="2.40.30.70">
    <property type="entry name" value="YaeB-like"/>
    <property type="match status" value="1"/>
</dbReference>
<dbReference type="PANTHER" id="PTHR12818">
    <property type="entry name" value="TRNA (ADENINE(37)-N6)-METHYLTRANSFERASE"/>
    <property type="match status" value="1"/>
</dbReference>
<dbReference type="Pfam" id="PF18389">
    <property type="entry name" value="TrmO_C"/>
    <property type="match status" value="1"/>
</dbReference>